<evidence type="ECO:0000313" key="2">
    <source>
        <dbReference type="EMBL" id="MDQ2092149.1"/>
    </source>
</evidence>
<dbReference type="GO" id="GO:0016034">
    <property type="term" value="F:maleylacetoacetate isomerase activity"/>
    <property type="evidence" value="ECO:0007669"/>
    <property type="project" value="TreeGrafter"/>
</dbReference>
<evidence type="ECO:0000259" key="1">
    <source>
        <dbReference type="Pfam" id="PF13409"/>
    </source>
</evidence>
<proteinExistence type="predicted"/>
<dbReference type="InterPro" id="IPR036282">
    <property type="entry name" value="Glutathione-S-Trfase_C_sf"/>
</dbReference>
<dbReference type="GO" id="GO:0004364">
    <property type="term" value="F:glutathione transferase activity"/>
    <property type="evidence" value="ECO:0007669"/>
    <property type="project" value="TreeGrafter"/>
</dbReference>
<dbReference type="Proteomes" id="UP001226762">
    <property type="component" value="Unassembled WGS sequence"/>
</dbReference>
<feature type="domain" description="GST N-terminal" evidence="1">
    <location>
        <begin position="12"/>
        <end position="78"/>
    </location>
</feature>
<dbReference type="GO" id="GO:0006749">
    <property type="term" value="P:glutathione metabolic process"/>
    <property type="evidence" value="ECO:0007669"/>
    <property type="project" value="TreeGrafter"/>
</dbReference>
<dbReference type="CDD" id="cd03194">
    <property type="entry name" value="GST_C_3"/>
    <property type="match status" value="1"/>
</dbReference>
<sequence length="288" mass="31522">MTYDLFVADRAFSSWSLRGWLMFEQFNLPVRTHMVGLYDGTMAEDLADLAPARFVPVMRDADGIVVGDSLAMAETLAERHAQAGLWPSDPAARALARWMVAEMHSGFTALRSDCPMQLLHQYQGFVPSDAVRADLDRIETLWVLARDRHGASGPWLFGAYSLADVFYAPVAARIAGYALPVGADATAYVAQTLAAPAIRRWRAMGLTKSYDPVPYAIDLPTQPWPGPTPLPARAVDAGPSENAACPYSGLPVTHFMELQGHTFGFCNAFCRDKTVQDPEAWPAFTALL</sequence>
<comment type="caution">
    <text evidence="2">The sequence shown here is derived from an EMBL/GenBank/DDBJ whole genome shotgun (WGS) entry which is preliminary data.</text>
</comment>
<dbReference type="SUPFAM" id="SSF47616">
    <property type="entry name" value="GST C-terminal domain-like"/>
    <property type="match status" value="1"/>
</dbReference>
<protein>
    <submittedName>
        <fullName evidence="2">Glutathione S-transferase</fullName>
    </submittedName>
</protein>
<dbReference type="GO" id="GO:0006559">
    <property type="term" value="P:L-phenylalanine catabolic process"/>
    <property type="evidence" value="ECO:0007669"/>
    <property type="project" value="TreeGrafter"/>
</dbReference>
<dbReference type="Gene3D" id="3.40.30.10">
    <property type="entry name" value="Glutaredoxin"/>
    <property type="match status" value="1"/>
</dbReference>
<evidence type="ECO:0000313" key="3">
    <source>
        <dbReference type="Proteomes" id="UP001226762"/>
    </source>
</evidence>
<dbReference type="Gene3D" id="1.20.1050.10">
    <property type="match status" value="1"/>
</dbReference>
<dbReference type="SUPFAM" id="SSF52833">
    <property type="entry name" value="Thioredoxin-like"/>
    <property type="match status" value="1"/>
</dbReference>
<dbReference type="Pfam" id="PF13409">
    <property type="entry name" value="GST_N_2"/>
    <property type="match status" value="1"/>
</dbReference>
<dbReference type="PANTHER" id="PTHR42673:SF4">
    <property type="entry name" value="MALEYLACETOACETATE ISOMERASE"/>
    <property type="match status" value="1"/>
</dbReference>
<dbReference type="AlphaFoldDB" id="A0AAE4B7A2"/>
<reference evidence="2" key="1">
    <citation type="submission" date="2022-07" db="EMBL/GenBank/DDBJ databases">
        <authorList>
            <person name="Otstavnykh N."/>
            <person name="Isaeva M."/>
            <person name="Bystritskaya E."/>
        </authorList>
    </citation>
    <scope>NUCLEOTIDE SEQUENCE</scope>
    <source>
        <strain evidence="2">KCTC 52189</strain>
    </source>
</reference>
<dbReference type="PANTHER" id="PTHR42673">
    <property type="entry name" value="MALEYLACETOACETATE ISOMERASE"/>
    <property type="match status" value="1"/>
</dbReference>
<keyword evidence="3" id="KW-1185">Reference proteome</keyword>
<dbReference type="InterPro" id="IPR036249">
    <property type="entry name" value="Thioredoxin-like_sf"/>
</dbReference>
<dbReference type="RefSeq" id="WP_306737451.1">
    <property type="nucleotide sequence ID" value="NZ_JANHAX010000007.1"/>
</dbReference>
<organism evidence="2 3">
    <name type="scientific">Marimonas arenosa</name>
    <dbReference type="NCBI Taxonomy" id="1795305"/>
    <lineage>
        <taxon>Bacteria</taxon>
        <taxon>Pseudomonadati</taxon>
        <taxon>Pseudomonadota</taxon>
        <taxon>Alphaproteobacteria</taxon>
        <taxon>Rhodobacterales</taxon>
        <taxon>Paracoccaceae</taxon>
        <taxon>Marimonas</taxon>
    </lineage>
</organism>
<dbReference type="EMBL" id="JANHAX010000007">
    <property type="protein sequence ID" value="MDQ2092149.1"/>
    <property type="molecule type" value="Genomic_DNA"/>
</dbReference>
<accession>A0AAE4B7A2</accession>
<reference evidence="2" key="2">
    <citation type="submission" date="2023-02" db="EMBL/GenBank/DDBJ databases">
        <title>'Rhodoalgimonas zhirmunskyi' gen. nov., isolated from a red alga.</title>
        <authorList>
            <person name="Nedashkovskaya O.I."/>
            <person name="Otstavnykh N.Y."/>
            <person name="Bystritskaya E.P."/>
            <person name="Balabanova L.A."/>
            <person name="Isaeva M.P."/>
        </authorList>
    </citation>
    <scope>NUCLEOTIDE SEQUENCE</scope>
    <source>
        <strain evidence="2">KCTC 52189</strain>
    </source>
</reference>
<name>A0AAE4B7A2_9RHOB</name>
<dbReference type="InterPro" id="IPR004045">
    <property type="entry name" value="Glutathione_S-Trfase_N"/>
</dbReference>
<gene>
    <name evidence="2" type="ORF">NO357_19780</name>
</gene>